<dbReference type="AlphaFoldDB" id="A0A9X1DDC1"/>
<feature type="signal peptide" evidence="1">
    <location>
        <begin position="1"/>
        <end position="22"/>
    </location>
</feature>
<dbReference type="Proteomes" id="UP001138757">
    <property type="component" value="Unassembled WGS sequence"/>
</dbReference>
<dbReference type="RefSeq" id="WP_214624082.1">
    <property type="nucleotide sequence ID" value="NZ_JAHGAW010000008.1"/>
</dbReference>
<gene>
    <name evidence="2" type="ORF">KK488_12790</name>
</gene>
<keyword evidence="1" id="KW-0732">Signal</keyword>
<sequence length="179" mass="18125">MRKRLTFLALPLLAAASAPALAQQMAEPSGAACPASSAALPPELASWKTPNALTAATDGAAASAAGLEIGQAVDLALAPTPSVTYALRPERPGGSVSSGGVAAFHVVKAGVYRVAIDSAAWLDVVSDGKSLESISHGHGPDCSGVRKMVDFRLDPGVYVLQIVGNGSPRIRVLVTTASR</sequence>
<organism evidence="2 3">
    <name type="scientific">Sphingobium nicotianae</name>
    <dbReference type="NCBI Taxonomy" id="2782607"/>
    <lineage>
        <taxon>Bacteria</taxon>
        <taxon>Pseudomonadati</taxon>
        <taxon>Pseudomonadota</taxon>
        <taxon>Alphaproteobacteria</taxon>
        <taxon>Sphingomonadales</taxon>
        <taxon>Sphingomonadaceae</taxon>
        <taxon>Sphingobium</taxon>
    </lineage>
</organism>
<protein>
    <submittedName>
        <fullName evidence="2">Homogentisate 1,2-dioxygenase</fullName>
    </submittedName>
</protein>
<proteinExistence type="predicted"/>
<accession>A0A9X1DDC1</accession>
<comment type="caution">
    <text evidence="2">The sequence shown here is derived from an EMBL/GenBank/DDBJ whole genome shotgun (WGS) entry which is preliminary data.</text>
</comment>
<evidence type="ECO:0000256" key="1">
    <source>
        <dbReference type="SAM" id="SignalP"/>
    </source>
</evidence>
<evidence type="ECO:0000313" key="2">
    <source>
        <dbReference type="EMBL" id="MBT2187824.1"/>
    </source>
</evidence>
<name>A0A9X1DDC1_9SPHN</name>
<reference evidence="2" key="1">
    <citation type="submission" date="2021-05" db="EMBL/GenBank/DDBJ databases">
        <title>Genome of Sphingobium sp. strain.</title>
        <authorList>
            <person name="Fan R."/>
        </authorList>
    </citation>
    <scope>NUCLEOTIDE SEQUENCE</scope>
    <source>
        <strain evidence="2">H33</strain>
    </source>
</reference>
<keyword evidence="3" id="KW-1185">Reference proteome</keyword>
<dbReference type="EMBL" id="JAHGAW010000008">
    <property type="protein sequence ID" value="MBT2187824.1"/>
    <property type="molecule type" value="Genomic_DNA"/>
</dbReference>
<feature type="chain" id="PRO_5040979610" evidence="1">
    <location>
        <begin position="23"/>
        <end position="179"/>
    </location>
</feature>
<evidence type="ECO:0000313" key="3">
    <source>
        <dbReference type="Proteomes" id="UP001138757"/>
    </source>
</evidence>